<evidence type="ECO:0000313" key="2">
    <source>
        <dbReference type="Proteomes" id="UP000538929"/>
    </source>
</evidence>
<dbReference type="EMBL" id="VKHT01000065">
    <property type="protein sequence ID" value="MBB0243333.1"/>
    <property type="molecule type" value="Genomic_DNA"/>
</dbReference>
<evidence type="ECO:0000313" key="1">
    <source>
        <dbReference type="EMBL" id="MBB0243333.1"/>
    </source>
</evidence>
<dbReference type="NCBIfam" id="NF047509">
    <property type="entry name" value="Rv3131_FMN_oxido"/>
    <property type="match status" value="1"/>
</dbReference>
<name>A0A7W3TAL3_9ACTN</name>
<dbReference type="InterPro" id="IPR050627">
    <property type="entry name" value="Nitroreductase/BluB"/>
</dbReference>
<dbReference type="PANTHER" id="PTHR23026:SF123">
    <property type="entry name" value="NAD(P)H NITROREDUCTASE RV3131-RELATED"/>
    <property type="match status" value="1"/>
</dbReference>
<dbReference type="Gene3D" id="3.40.109.10">
    <property type="entry name" value="NADH Oxidase"/>
    <property type="match status" value="1"/>
</dbReference>
<protein>
    <submittedName>
        <fullName evidence="1">Nitroreductase</fullName>
    </submittedName>
</protein>
<proteinExistence type="predicted"/>
<gene>
    <name evidence="1" type="ORF">FNQ90_04215</name>
</gene>
<dbReference type="GO" id="GO:0016491">
    <property type="term" value="F:oxidoreductase activity"/>
    <property type="evidence" value="ECO:0007669"/>
    <property type="project" value="InterPro"/>
</dbReference>
<dbReference type="AlphaFoldDB" id="A0A7W3TAL3"/>
<dbReference type="Proteomes" id="UP000538929">
    <property type="component" value="Unassembled WGS sequence"/>
</dbReference>
<sequence length="323" mass="35527">MVREASLAPSLYNAQPWRFAYSRSGREFALRADRERGLPHMDPDARELHMGCGAALFNLRVAAVARGLRPEVSLLPHPEDPDLLARVRLTSGESPVNGRESDGTPGDLHPALFERHTSRYPFWDTDIPQDARTLLRTEASAEGAALVFADAPERDLVLRLSALAEHRNAADPGRREELLRWTRPRTSVTGTEADGIPDYAFGPRPTAGGAPLRDYAAGRVTAPLGTTGFEENPRLALLTMPEDAPLHWLRAGQAMERVLLRATREGLSALPVTHPLEWPDLRREISDSLPGDGTVQMVLRLGHGPLGPVTPRRRIEEVLDITG</sequence>
<dbReference type="PANTHER" id="PTHR23026">
    <property type="entry name" value="NADPH NITROREDUCTASE"/>
    <property type="match status" value="1"/>
</dbReference>
<organism evidence="1 2">
    <name type="scientific">Streptomyces alkaliphilus</name>
    <dbReference type="NCBI Taxonomy" id="1472722"/>
    <lineage>
        <taxon>Bacteria</taxon>
        <taxon>Bacillati</taxon>
        <taxon>Actinomycetota</taxon>
        <taxon>Actinomycetes</taxon>
        <taxon>Kitasatosporales</taxon>
        <taxon>Streptomycetaceae</taxon>
        <taxon>Streptomyces</taxon>
    </lineage>
</organism>
<reference evidence="2" key="1">
    <citation type="submission" date="2019-10" db="EMBL/GenBank/DDBJ databases">
        <title>Streptomyces sp. nov., a novel actinobacterium isolated from alkaline environment.</title>
        <authorList>
            <person name="Golinska P."/>
        </authorList>
    </citation>
    <scope>NUCLEOTIDE SEQUENCE [LARGE SCALE GENOMIC DNA]</scope>
    <source>
        <strain evidence="2">DSM 42118</strain>
    </source>
</reference>
<comment type="caution">
    <text evidence="1">The sequence shown here is derived from an EMBL/GenBank/DDBJ whole genome shotgun (WGS) entry which is preliminary data.</text>
</comment>
<keyword evidence="2" id="KW-1185">Reference proteome</keyword>
<accession>A0A7W3TAL3</accession>
<dbReference type="SUPFAM" id="SSF55469">
    <property type="entry name" value="FMN-dependent nitroreductase-like"/>
    <property type="match status" value="2"/>
</dbReference>
<dbReference type="InterPro" id="IPR000415">
    <property type="entry name" value="Nitroreductase-like"/>
</dbReference>